<protein>
    <submittedName>
        <fullName evidence="2">Uncharacterized protein</fullName>
    </submittedName>
</protein>
<dbReference type="Proteomes" id="UP001066276">
    <property type="component" value="Chromosome 4_1"/>
</dbReference>
<evidence type="ECO:0000313" key="3">
    <source>
        <dbReference type="Proteomes" id="UP001066276"/>
    </source>
</evidence>
<gene>
    <name evidence="2" type="ORF">NDU88_004683</name>
</gene>
<feature type="compositionally biased region" description="Basic and acidic residues" evidence="1">
    <location>
        <begin position="18"/>
        <end position="32"/>
    </location>
</feature>
<proteinExistence type="predicted"/>
<evidence type="ECO:0000313" key="2">
    <source>
        <dbReference type="EMBL" id="KAJ1172841.1"/>
    </source>
</evidence>
<dbReference type="EMBL" id="JANPWB010000007">
    <property type="protein sequence ID" value="KAJ1172841.1"/>
    <property type="molecule type" value="Genomic_DNA"/>
</dbReference>
<feature type="region of interest" description="Disordered" evidence="1">
    <location>
        <begin position="1"/>
        <end position="32"/>
    </location>
</feature>
<name>A0AAV7T9U6_PLEWA</name>
<organism evidence="2 3">
    <name type="scientific">Pleurodeles waltl</name>
    <name type="common">Iberian ribbed newt</name>
    <dbReference type="NCBI Taxonomy" id="8319"/>
    <lineage>
        <taxon>Eukaryota</taxon>
        <taxon>Metazoa</taxon>
        <taxon>Chordata</taxon>
        <taxon>Craniata</taxon>
        <taxon>Vertebrata</taxon>
        <taxon>Euteleostomi</taxon>
        <taxon>Amphibia</taxon>
        <taxon>Batrachia</taxon>
        <taxon>Caudata</taxon>
        <taxon>Salamandroidea</taxon>
        <taxon>Salamandridae</taxon>
        <taxon>Pleurodelinae</taxon>
        <taxon>Pleurodeles</taxon>
    </lineage>
</organism>
<accession>A0AAV7T9U6</accession>
<feature type="compositionally biased region" description="Basic and acidic residues" evidence="1">
    <location>
        <begin position="56"/>
        <end position="77"/>
    </location>
</feature>
<keyword evidence="3" id="KW-1185">Reference proteome</keyword>
<feature type="region of interest" description="Disordered" evidence="1">
    <location>
        <begin position="50"/>
        <end position="77"/>
    </location>
</feature>
<reference evidence="2" key="1">
    <citation type="journal article" date="2022" name="bioRxiv">
        <title>Sequencing and chromosome-scale assembly of the giantPleurodeles waltlgenome.</title>
        <authorList>
            <person name="Brown T."/>
            <person name="Elewa A."/>
            <person name="Iarovenko S."/>
            <person name="Subramanian E."/>
            <person name="Araus A.J."/>
            <person name="Petzold A."/>
            <person name="Susuki M."/>
            <person name="Suzuki K.-i.T."/>
            <person name="Hayashi T."/>
            <person name="Toyoda A."/>
            <person name="Oliveira C."/>
            <person name="Osipova E."/>
            <person name="Leigh N.D."/>
            <person name="Simon A."/>
            <person name="Yun M.H."/>
        </authorList>
    </citation>
    <scope>NUCLEOTIDE SEQUENCE</scope>
    <source>
        <strain evidence="2">20211129_DDA</strain>
        <tissue evidence="2">Liver</tissue>
    </source>
</reference>
<dbReference type="AlphaFoldDB" id="A0AAV7T9U6"/>
<sequence length="77" mass="8529">MRSRQCIGAATKNAGRKTRSDEKNRRKTERMVARAQSALTRICELKAGKNVQRLVTEGERGARAERQEGGGGKRETA</sequence>
<comment type="caution">
    <text evidence="2">The sequence shown here is derived from an EMBL/GenBank/DDBJ whole genome shotgun (WGS) entry which is preliminary data.</text>
</comment>
<evidence type="ECO:0000256" key="1">
    <source>
        <dbReference type="SAM" id="MobiDB-lite"/>
    </source>
</evidence>